<sequence>MKASLALNLFVDERNLCAMSPWVQSAAWFSIGVLLLFGSANSSFVGDFAVEPRSSSDISANERCRCGRQTLGSLRTPRRESKNSISIYHPSSAEGKLHTQTTTVRGDSVATL</sequence>
<comment type="caution">
    <text evidence="2">The sequence shown here is derived from an EMBL/GenBank/DDBJ whole genome shotgun (WGS) entry which is preliminary data.</text>
</comment>
<proteinExistence type="predicted"/>
<accession>A0A9N7U9V5</accession>
<dbReference type="EMBL" id="CADEAL010000913">
    <property type="protein sequence ID" value="CAB1426757.1"/>
    <property type="molecule type" value="Genomic_DNA"/>
</dbReference>
<feature type="region of interest" description="Disordered" evidence="1">
    <location>
        <begin position="92"/>
        <end position="112"/>
    </location>
</feature>
<evidence type="ECO:0000313" key="2">
    <source>
        <dbReference type="EMBL" id="CAB1426757.1"/>
    </source>
</evidence>
<keyword evidence="3" id="KW-1185">Reference proteome</keyword>
<feature type="compositionally biased region" description="Polar residues" evidence="1">
    <location>
        <begin position="98"/>
        <end position="112"/>
    </location>
</feature>
<name>A0A9N7U9V5_PLEPL</name>
<dbReference type="AlphaFoldDB" id="A0A9N7U9V5"/>
<evidence type="ECO:0000313" key="3">
    <source>
        <dbReference type="Proteomes" id="UP001153269"/>
    </source>
</evidence>
<protein>
    <submittedName>
        <fullName evidence="2">Uncharacterized protein</fullName>
    </submittedName>
</protein>
<organism evidence="2 3">
    <name type="scientific">Pleuronectes platessa</name>
    <name type="common">European plaice</name>
    <dbReference type="NCBI Taxonomy" id="8262"/>
    <lineage>
        <taxon>Eukaryota</taxon>
        <taxon>Metazoa</taxon>
        <taxon>Chordata</taxon>
        <taxon>Craniata</taxon>
        <taxon>Vertebrata</taxon>
        <taxon>Euteleostomi</taxon>
        <taxon>Actinopterygii</taxon>
        <taxon>Neopterygii</taxon>
        <taxon>Teleostei</taxon>
        <taxon>Neoteleostei</taxon>
        <taxon>Acanthomorphata</taxon>
        <taxon>Carangaria</taxon>
        <taxon>Pleuronectiformes</taxon>
        <taxon>Pleuronectoidei</taxon>
        <taxon>Pleuronectidae</taxon>
        <taxon>Pleuronectes</taxon>
    </lineage>
</organism>
<reference evidence="2" key="1">
    <citation type="submission" date="2020-03" db="EMBL/GenBank/DDBJ databases">
        <authorList>
            <person name="Weist P."/>
        </authorList>
    </citation>
    <scope>NUCLEOTIDE SEQUENCE</scope>
</reference>
<dbReference type="Proteomes" id="UP001153269">
    <property type="component" value="Unassembled WGS sequence"/>
</dbReference>
<evidence type="ECO:0000256" key="1">
    <source>
        <dbReference type="SAM" id="MobiDB-lite"/>
    </source>
</evidence>
<gene>
    <name evidence="2" type="ORF">PLEPLA_LOCUS14695</name>
</gene>